<dbReference type="Gene3D" id="3.30.460.10">
    <property type="entry name" value="Beta Polymerase, domain 2"/>
    <property type="match status" value="1"/>
</dbReference>
<dbReference type="Pfam" id="PF13328">
    <property type="entry name" value="HD_4"/>
    <property type="match status" value="1"/>
</dbReference>
<evidence type="ECO:0000259" key="5">
    <source>
        <dbReference type="PROSITE" id="PS51880"/>
    </source>
</evidence>
<dbReference type="SMART" id="SM00954">
    <property type="entry name" value="RelA_SpoT"/>
    <property type="match status" value="1"/>
</dbReference>
<dbReference type="PROSITE" id="PS51671">
    <property type="entry name" value="ACT"/>
    <property type="match status" value="1"/>
</dbReference>
<evidence type="ECO:0000256" key="2">
    <source>
        <dbReference type="ARBA" id="ARBA00025704"/>
    </source>
</evidence>
<evidence type="ECO:0000313" key="6">
    <source>
        <dbReference type="EMBL" id="SUZ66589.1"/>
    </source>
</evidence>
<name>A0A381PKJ6_9ZZZZ</name>
<dbReference type="CDD" id="cd01668">
    <property type="entry name" value="TGS_RSH"/>
    <property type="match status" value="1"/>
</dbReference>
<dbReference type="CDD" id="cd00077">
    <property type="entry name" value="HDc"/>
    <property type="match status" value="1"/>
</dbReference>
<dbReference type="InterPro" id="IPR004095">
    <property type="entry name" value="TGS"/>
</dbReference>
<comment type="pathway">
    <text evidence="2">Purine metabolism.</text>
</comment>
<dbReference type="FunFam" id="3.10.20.30:FF:000002">
    <property type="entry name" value="GTP pyrophosphokinase (RelA/SpoT)"/>
    <property type="match status" value="1"/>
</dbReference>
<dbReference type="InterPro" id="IPR012676">
    <property type="entry name" value="TGS-like"/>
</dbReference>
<dbReference type="GO" id="GO:0015969">
    <property type="term" value="P:guanosine tetraphosphate metabolic process"/>
    <property type="evidence" value="ECO:0007669"/>
    <property type="project" value="InterPro"/>
</dbReference>
<protein>
    <recommendedName>
        <fullName evidence="7">TGS domain-containing protein</fullName>
    </recommendedName>
</protein>
<dbReference type="InterPro" id="IPR045600">
    <property type="entry name" value="RelA/SpoT_AH_RIS"/>
</dbReference>
<dbReference type="InterPro" id="IPR007685">
    <property type="entry name" value="RelA_SpoT"/>
</dbReference>
<dbReference type="NCBIfam" id="TIGR00691">
    <property type="entry name" value="spoT_relA"/>
    <property type="match status" value="1"/>
</dbReference>
<accession>A0A381PKJ6</accession>
<dbReference type="Pfam" id="PF04607">
    <property type="entry name" value="RelA_SpoT"/>
    <property type="match status" value="1"/>
</dbReference>
<proteinExistence type="inferred from homology"/>
<dbReference type="Pfam" id="PF19296">
    <property type="entry name" value="RelA_AH_RIS"/>
    <property type="match status" value="1"/>
</dbReference>
<dbReference type="SUPFAM" id="SSF109604">
    <property type="entry name" value="HD-domain/PDEase-like"/>
    <property type="match status" value="1"/>
</dbReference>
<dbReference type="EMBL" id="UINC01000988">
    <property type="protein sequence ID" value="SUZ66589.1"/>
    <property type="molecule type" value="Genomic_DNA"/>
</dbReference>
<dbReference type="InterPro" id="IPR004811">
    <property type="entry name" value="RelA/Spo_fam"/>
</dbReference>
<dbReference type="InterPro" id="IPR045865">
    <property type="entry name" value="ACT-like_dom_sf"/>
</dbReference>
<dbReference type="CDD" id="cd04876">
    <property type="entry name" value="ACT_RelA-SpoT"/>
    <property type="match status" value="1"/>
</dbReference>
<feature type="domain" description="HD" evidence="4">
    <location>
        <begin position="23"/>
        <end position="122"/>
    </location>
</feature>
<dbReference type="InterPro" id="IPR043519">
    <property type="entry name" value="NT_sf"/>
</dbReference>
<dbReference type="InterPro" id="IPR003607">
    <property type="entry name" value="HD/PDEase_dom"/>
</dbReference>
<dbReference type="SUPFAM" id="SSF81271">
    <property type="entry name" value="TGS-like"/>
    <property type="match status" value="1"/>
</dbReference>
<dbReference type="PROSITE" id="PS51880">
    <property type="entry name" value="TGS"/>
    <property type="match status" value="1"/>
</dbReference>
<dbReference type="SUPFAM" id="SSF55021">
    <property type="entry name" value="ACT-like"/>
    <property type="match status" value="1"/>
</dbReference>
<dbReference type="GO" id="GO:0005886">
    <property type="term" value="C:plasma membrane"/>
    <property type="evidence" value="ECO:0007669"/>
    <property type="project" value="TreeGrafter"/>
</dbReference>
<feature type="domain" description="ACT" evidence="3">
    <location>
        <begin position="615"/>
        <end position="688"/>
    </location>
</feature>
<dbReference type="Gene3D" id="3.10.20.30">
    <property type="match status" value="1"/>
</dbReference>
<dbReference type="SMART" id="SM00471">
    <property type="entry name" value="HDc"/>
    <property type="match status" value="1"/>
</dbReference>
<dbReference type="PANTHER" id="PTHR21262">
    <property type="entry name" value="GUANOSINE-3',5'-BIS DIPHOSPHATE 3'-PYROPHOSPHOHYDROLASE"/>
    <property type="match status" value="1"/>
</dbReference>
<organism evidence="6">
    <name type="scientific">marine metagenome</name>
    <dbReference type="NCBI Taxonomy" id="408172"/>
    <lineage>
        <taxon>unclassified sequences</taxon>
        <taxon>metagenomes</taxon>
        <taxon>ecological metagenomes</taxon>
    </lineage>
</organism>
<evidence type="ECO:0000256" key="1">
    <source>
        <dbReference type="ARBA" id="ARBA00007476"/>
    </source>
</evidence>
<evidence type="ECO:0000259" key="3">
    <source>
        <dbReference type="PROSITE" id="PS51671"/>
    </source>
</evidence>
<dbReference type="InterPro" id="IPR002912">
    <property type="entry name" value="ACT_dom"/>
</dbReference>
<sequence length="688" mass="78677">MWKAYEFGLNHHKGQKRRSGEPFFNHCIAVASTLAKWHMDLTTIIAGLLHDTIEDTDATLDELMQDFGNDVADLVDGVSKVSGIEFSSRKEKQAENFMKMLLSVAKDLRVIIIKFADRLHNMETIGHMSQIKQHRIAVETREIYAPLAHRLGMSSVKAQLDDLVLKTLNPSVFKEIDSKVKTTDRQRKKFIKSILKPVQDELKKYDIKPSIYGRPKSLASIYGKMVSRDKEFEEIYDLYAIRIVVEKVEQCYLALGIVHSLYNPIQERFKDFIAMPKSNGYQSVHTTVVGPDGRMVEIQIRTVEMEETAEIGVAAHWVYKDGKSAEIDKNVKWLRELLEILQNESTDPKEFMDLLKIDLFSEEIFVFTPAGDLIQLPIGATPVDFAFQVHTQVGMHCMGAKVNHSIVPLNTKLKNGDMVEIITGKKQMPSYGWQKYIVTSKARNRVNRYLKKLRDDESIKLGIELLEKTLRRLKMTKDVKEFKESYERFGYSNRDTLLKEIGTGNITVRDMLTKLRPQKPIENGNLEDDESSRFLKFARSARAGIELDGIDNLMVNFGKCCNPIPGDDLMGFVTRGRGVTVHISSCKSLPLLANETDRLIPVNWNVKRSDYFNVRLRIMGQDYKGWLKDISECISNQNVNIVSVDTKVNDSVSVANLIVQMNNNRQLNRLMNKLSNLKNIDYVERTGR</sequence>
<dbReference type="InterPro" id="IPR006674">
    <property type="entry name" value="HD_domain"/>
</dbReference>
<reference evidence="6" key="1">
    <citation type="submission" date="2018-05" db="EMBL/GenBank/DDBJ databases">
        <authorList>
            <person name="Lanie J.A."/>
            <person name="Ng W.-L."/>
            <person name="Kazmierczak K.M."/>
            <person name="Andrzejewski T.M."/>
            <person name="Davidsen T.M."/>
            <person name="Wayne K.J."/>
            <person name="Tettelin H."/>
            <person name="Glass J.I."/>
            <person name="Rusch D."/>
            <person name="Podicherti R."/>
            <person name="Tsui H.-C.T."/>
            <person name="Winkler M.E."/>
        </authorList>
    </citation>
    <scope>NUCLEOTIDE SEQUENCE</scope>
</reference>
<dbReference type="Pfam" id="PF13291">
    <property type="entry name" value="ACT_4"/>
    <property type="match status" value="1"/>
</dbReference>
<dbReference type="PANTHER" id="PTHR21262:SF31">
    <property type="entry name" value="GTP PYROPHOSPHOKINASE"/>
    <property type="match status" value="1"/>
</dbReference>
<dbReference type="Gene3D" id="1.10.3210.10">
    <property type="entry name" value="Hypothetical protein af1432"/>
    <property type="match status" value="1"/>
</dbReference>
<gene>
    <name evidence="6" type="ORF">METZ01_LOCUS19443</name>
</gene>
<dbReference type="InterPro" id="IPR033655">
    <property type="entry name" value="TGS_RelA/SpoT"/>
</dbReference>
<evidence type="ECO:0000259" key="4">
    <source>
        <dbReference type="PROSITE" id="PS51831"/>
    </source>
</evidence>
<dbReference type="FunFam" id="3.30.460.10:FF:000001">
    <property type="entry name" value="GTP pyrophosphokinase RelA"/>
    <property type="match status" value="1"/>
</dbReference>
<dbReference type="FunFam" id="1.10.3210.10:FF:000001">
    <property type="entry name" value="GTP pyrophosphokinase RelA"/>
    <property type="match status" value="1"/>
</dbReference>
<dbReference type="Gene3D" id="3.30.70.260">
    <property type="match status" value="1"/>
</dbReference>
<feature type="domain" description="TGS" evidence="5">
    <location>
        <begin position="362"/>
        <end position="423"/>
    </location>
</feature>
<dbReference type="Pfam" id="PF02824">
    <property type="entry name" value="TGS"/>
    <property type="match status" value="1"/>
</dbReference>
<dbReference type="PROSITE" id="PS51831">
    <property type="entry name" value="HD"/>
    <property type="match status" value="1"/>
</dbReference>
<evidence type="ECO:0008006" key="7">
    <source>
        <dbReference type="Google" id="ProtNLM"/>
    </source>
</evidence>
<dbReference type="AlphaFoldDB" id="A0A381PKJ6"/>
<comment type="similarity">
    <text evidence="1">Belongs to the RelA/SpoT family.</text>
</comment>
<dbReference type="SUPFAM" id="SSF81301">
    <property type="entry name" value="Nucleotidyltransferase"/>
    <property type="match status" value="1"/>
</dbReference>
<dbReference type="CDD" id="cd05399">
    <property type="entry name" value="NT_Rel-Spo_like"/>
    <property type="match status" value="1"/>
</dbReference>
<dbReference type="InterPro" id="IPR012675">
    <property type="entry name" value="Beta-grasp_dom_sf"/>
</dbReference>